<evidence type="ECO:0000313" key="2">
    <source>
        <dbReference type="Proteomes" id="UP000054047"/>
    </source>
</evidence>
<sequence>MTYDPILHYECAATCCADRPPTHRDLAVKEPDPSVADVRMTNSLDPGSENRFAVIEDRNAVFGSLEFLLRQLRIPWARR</sequence>
<keyword evidence="2" id="KW-1185">Reference proteome</keyword>
<dbReference type="AlphaFoldDB" id="A0A0C2G9L9"/>
<evidence type="ECO:0000313" key="1">
    <source>
        <dbReference type="EMBL" id="KIH55579.1"/>
    </source>
</evidence>
<gene>
    <name evidence="1" type="ORF">ANCDUO_14263</name>
</gene>
<name>A0A0C2G9L9_9BILA</name>
<reference evidence="1 2" key="1">
    <citation type="submission" date="2013-12" db="EMBL/GenBank/DDBJ databases">
        <title>Draft genome of the parsitic nematode Ancylostoma duodenale.</title>
        <authorList>
            <person name="Mitreva M."/>
        </authorList>
    </citation>
    <scope>NUCLEOTIDE SEQUENCE [LARGE SCALE GENOMIC DNA]</scope>
    <source>
        <strain evidence="1 2">Zhejiang</strain>
    </source>
</reference>
<accession>A0A0C2G9L9</accession>
<organism evidence="1 2">
    <name type="scientific">Ancylostoma duodenale</name>
    <dbReference type="NCBI Taxonomy" id="51022"/>
    <lineage>
        <taxon>Eukaryota</taxon>
        <taxon>Metazoa</taxon>
        <taxon>Ecdysozoa</taxon>
        <taxon>Nematoda</taxon>
        <taxon>Chromadorea</taxon>
        <taxon>Rhabditida</taxon>
        <taxon>Rhabditina</taxon>
        <taxon>Rhabditomorpha</taxon>
        <taxon>Strongyloidea</taxon>
        <taxon>Ancylostomatidae</taxon>
        <taxon>Ancylostomatinae</taxon>
        <taxon>Ancylostoma</taxon>
    </lineage>
</organism>
<proteinExistence type="predicted"/>
<protein>
    <submittedName>
        <fullName evidence="1">Uncharacterized protein</fullName>
    </submittedName>
</protein>
<dbReference type="Proteomes" id="UP000054047">
    <property type="component" value="Unassembled WGS sequence"/>
</dbReference>
<dbReference type="EMBL" id="KN737092">
    <property type="protein sequence ID" value="KIH55579.1"/>
    <property type="molecule type" value="Genomic_DNA"/>
</dbReference>